<proteinExistence type="predicted"/>
<keyword evidence="3" id="KW-1185">Reference proteome</keyword>
<dbReference type="PROSITE" id="PS51318">
    <property type="entry name" value="TAT"/>
    <property type="match status" value="1"/>
</dbReference>
<evidence type="ECO:0008006" key="4">
    <source>
        <dbReference type="Google" id="ProtNLM"/>
    </source>
</evidence>
<dbReference type="AlphaFoldDB" id="A0A8J3QP72"/>
<feature type="chain" id="PRO_5035243404" description="M6 family metalloprotease domain-containing protein" evidence="1">
    <location>
        <begin position="32"/>
        <end position="724"/>
    </location>
</feature>
<evidence type="ECO:0000313" key="2">
    <source>
        <dbReference type="EMBL" id="GIH14865.1"/>
    </source>
</evidence>
<keyword evidence="1" id="KW-0732">Signal</keyword>
<organism evidence="2 3">
    <name type="scientific">Rugosimonospora africana</name>
    <dbReference type="NCBI Taxonomy" id="556532"/>
    <lineage>
        <taxon>Bacteria</taxon>
        <taxon>Bacillati</taxon>
        <taxon>Actinomycetota</taxon>
        <taxon>Actinomycetes</taxon>
        <taxon>Micromonosporales</taxon>
        <taxon>Micromonosporaceae</taxon>
        <taxon>Rugosimonospora</taxon>
    </lineage>
</organism>
<dbReference type="Proteomes" id="UP000642748">
    <property type="component" value="Unassembled WGS sequence"/>
</dbReference>
<evidence type="ECO:0000256" key="1">
    <source>
        <dbReference type="SAM" id="SignalP"/>
    </source>
</evidence>
<name>A0A8J3QP72_9ACTN</name>
<gene>
    <name evidence="2" type="ORF">Raf01_30370</name>
</gene>
<dbReference type="EMBL" id="BONZ01000030">
    <property type="protein sequence ID" value="GIH14865.1"/>
    <property type="molecule type" value="Genomic_DNA"/>
</dbReference>
<dbReference type="InterPro" id="IPR006311">
    <property type="entry name" value="TAT_signal"/>
</dbReference>
<comment type="caution">
    <text evidence="2">The sequence shown here is derived from an EMBL/GenBank/DDBJ whole genome shotgun (WGS) entry which is preliminary data.</text>
</comment>
<sequence length="724" mass="78742">MSRYRHLIRSAAGLAAVVVLAFLAAPAPAWAHRPVMLTHARFAGLTRIVAGASGDLAGIDAGEVVVTKPDGTVVPRTKITHVASGSGSLTVDLAADQFARVASTGTTIALRAAGSHGHSRPVPVLRTGEPAGNGHILGSSQWTDNGWSTSFTDPAFYDPVTGQAGLYRFENIHPDRDAQGRPIAWNNGDVKRPAHKSMRMLVLFVQFPDRLAANSPAPYQTMQPYQDFIAPSAQFFDTASYGQFQLSFADPQIADGLGWIMMDQNASAYTWDAQTHNMFAYAREAFQHAYDNWGIQADDYDMALIMPARGSSGLFNGPGNINRDPTDGEQTNTNQVAYVDHDGKPHYVSTVLTAGNDMFSWGYRWLNHEAGHTIGFPDLYLYSPTKVAGVNVNQFFWVGGWDIMGNIGGHSNDYLGFQKWKVGWLRDDQVDVVSRAGTTTHRISPIETPGGSKTVVIRTGVSTAYVVEFRTKLGVNGLDGRGRYQGMLLYRIDASRWEQRDVNADVQVISKQYYNDPAVGGPQNLTGVWRPITTSLAGLDSEGALWQPGDVFEDPATGVRIDFGDISDYLATDPASSPYTADDVATLTVRKAGDSALDHPVALSNARAETPNEITFDTSTELQRRITDSNSINNGDYTYVREESRLTADDLVVRKGTRTIPASRIEAIDVEPTSVTLTFRPGTFANLADTAGLTISTKAYYYFAASRPVVVPHRYTGSAPPPVN</sequence>
<accession>A0A8J3QP72</accession>
<reference evidence="2" key="1">
    <citation type="submission" date="2021-01" db="EMBL/GenBank/DDBJ databases">
        <title>Whole genome shotgun sequence of Rugosimonospora africana NBRC 104875.</title>
        <authorList>
            <person name="Komaki H."/>
            <person name="Tamura T."/>
        </authorList>
    </citation>
    <scope>NUCLEOTIDE SEQUENCE</scope>
    <source>
        <strain evidence="2">NBRC 104875</strain>
    </source>
</reference>
<protein>
    <recommendedName>
        <fullName evidence="4">M6 family metalloprotease domain-containing protein</fullName>
    </recommendedName>
</protein>
<dbReference type="RefSeq" id="WP_203918516.1">
    <property type="nucleotide sequence ID" value="NZ_BONZ01000030.1"/>
</dbReference>
<feature type="signal peptide" evidence="1">
    <location>
        <begin position="1"/>
        <end position="31"/>
    </location>
</feature>
<dbReference type="PANTHER" id="PTHR41775:SF1">
    <property type="entry name" value="PEPTIDASE M6-LIKE DOMAIN-CONTAINING PROTEIN"/>
    <property type="match status" value="1"/>
</dbReference>
<evidence type="ECO:0000313" key="3">
    <source>
        <dbReference type="Proteomes" id="UP000642748"/>
    </source>
</evidence>
<dbReference type="PANTHER" id="PTHR41775">
    <property type="entry name" value="SECRETED PROTEIN-RELATED"/>
    <property type="match status" value="1"/>
</dbReference>